<dbReference type="STRING" id="930992.A0A0D0APK5"/>
<organism evidence="1 2">
    <name type="scientific">Suillus luteus UH-Slu-Lm8-n1</name>
    <dbReference type="NCBI Taxonomy" id="930992"/>
    <lineage>
        <taxon>Eukaryota</taxon>
        <taxon>Fungi</taxon>
        <taxon>Dikarya</taxon>
        <taxon>Basidiomycota</taxon>
        <taxon>Agaricomycotina</taxon>
        <taxon>Agaricomycetes</taxon>
        <taxon>Agaricomycetidae</taxon>
        <taxon>Boletales</taxon>
        <taxon>Suillineae</taxon>
        <taxon>Suillaceae</taxon>
        <taxon>Suillus</taxon>
    </lineage>
</organism>
<protein>
    <submittedName>
        <fullName evidence="1">Uncharacterized protein</fullName>
    </submittedName>
</protein>
<sequence length="292" mass="32478">MKQNCESQFYALILQCLNARKKTNNLTPIAHNVIKIILGDPLFWRHLEQIVNTIKFIVDAIGNLESRQASLADFTQVANGRSFQFMVKIALGIAKRRKWDKLKAKKLADDLQVYNESVAPFVGGGQADGLLWWKNLPMNAVTHLLKAFAMTILSIVEHAGEGLNGHSPISAPHNLQGTIHANLCYEQAKRAEDNGKPAHCRHMHMHTHEEVGINVDVAQDLEVNFAWAPPLAAEPQDADDLLAGPETISADEITEVFNALEVQENLEEVVSIDDTEVLEGKAFDFVELEMVD</sequence>
<dbReference type="EMBL" id="KN835542">
    <property type="protein sequence ID" value="KIK36287.1"/>
    <property type="molecule type" value="Genomic_DNA"/>
</dbReference>
<dbReference type="OrthoDB" id="2661665at2759"/>
<accession>A0A0D0APK5</accession>
<dbReference type="InParanoid" id="A0A0D0APK5"/>
<evidence type="ECO:0000313" key="2">
    <source>
        <dbReference type="Proteomes" id="UP000054485"/>
    </source>
</evidence>
<reference evidence="1 2" key="1">
    <citation type="submission" date="2014-04" db="EMBL/GenBank/DDBJ databases">
        <authorList>
            <consortium name="DOE Joint Genome Institute"/>
            <person name="Kuo A."/>
            <person name="Ruytinx J."/>
            <person name="Rineau F."/>
            <person name="Colpaert J."/>
            <person name="Kohler A."/>
            <person name="Nagy L.G."/>
            <person name="Floudas D."/>
            <person name="Copeland A."/>
            <person name="Barry K.W."/>
            <person name="Cichocki N."/>
            <person name="Veneault-Fourrey C."/>
            <person name="LaButti K."/>
            <person name="Lindquist E.A."/>
            <person name="Lipzen A."/>
            <person name="Lundell T."/>
            <person name="Morin E."/>
            <person name="Murat C."/>
            <person name="Sun H."/>
            <person name="Tunlid A."/>
            <person name="Henrissat B."/>
            <person name="Grigoriev I.V."/>
            <person name="Hibbett D.S."/>
            <person name="Martin F."/>
            <person name="Nordberg H.P."/>
            <person name="Cantor M.N."/>
            <person name="Hua S.X."/>
        </authorList>
    </citation>
    <scope>NUCLEOTIDE SEQUENCE [LARGE SCALE GENOMIC DNA]</scope>
    <source>
        <strain evidence="1 2">UH-Slu-Lm8-n1</strain>
    </source>
</reference>
<proteinExistence type="predicted"/>
<evidence type="ECO:0000313" key="1">
    <source>
        <dbReference type="EMBL" id="KIK36287.1"/>
    </source>
</evidence>
<keyword evidence="2" id="KW-1185">Reference proteome</keyword>
<name>A0A0D0APK5_9AGAM</name>
<dbReference type="Proteomes" id="UP000054485">
    <property type="component" value="Unassembled WGS sequence"/>
</dbReference>
<dbReference type="HOGENOM" id="CLU_033558_0_0_1"/>
<dbReference type="AlphaFoldDB" id="A0A0D0APK5"/>
<gene>
    <name evidence="1" type="ORF">CY34DRAFT_109580</name>
</gene>
<reference evidence="2" key="2">
    <citation type="submission" date="2015-01" db="EMBL/GenBank/DDBJ databases">
        <title>Evolutionary Origins and Diversification of the Mycorrhizal Mutualists.</title>
        <authorList>
            <consortium name="DOE Joint Genome Institute"/>
            <consortium name="Mycorrhizal Genomics Consortium"/>
            <person name="Kohler A."/>
            <person name="Kuo A."/>
            <person name="Nagy L.G."/>
            <person name="Floudas D."/>
            <person name="Copeland A."/>
            <person name="Barry K.W."/>
            <person name="Cichocki N."/>
            <person name="Veneault-Fourrey C."/>
            <person name="LaButti K."/>
            <person name="Lindquist E.A."/>
            <person name="Lipzen A."/>
            <person name="Lundell T."/>
            <person name="Morin E."/>
            <person name="Murat C."/>
            <person name="Riley R."/>
            <person name="Ohm R."/>
            <person name="Sun H."/>
            <person name="Tunlid A."/>
            <person name="Henrissat B."/>
            <person name="Grigoriev I.V."/>
            <person name="Hibbett D.S."/>
            <person name="Martin F."/>
        </authorList>
    </citation>
    <scope>NUCLEOTIDE SEQUENCE [LARGE SCALE GENOMIC DNA]</scope>
    <source>
        <strain evidence="2">UH-Slu-Lm8-n1</strain>
    </source>
</reference>